<accession>A0A6P5XZ16</accession>
<dbReference type="AlphaFoldDB" id="A0A6P5XZ16"/>
<dbReference type="PROSITE" id="PS50011">
    <property type="entry name" value="PROTEIN_KINASE_DOM"/>
    <property type="match status" value="1"/>
</dbReference>
<dbReference type="GO" id="GO:0004672">
    <property type="term" value="F:protein kinase activity"/>
    <property type="evidence" value="ECO:0007669"/>
    <property type="project" value="InterPro"/>
</dbReference>
<dbReference type="RefSeq" id="XP_022733403.1">
    <property type="nucleotide sequence ID" value="XM_022877668.1"/>
</dbReference>
<dbReference type="PANTHER" id="PTHR48007:SF55">
    <property type="entry name" value="PROTEIN KINASE DOMAIN-CONTAINING PROTEIN"/>
    <property type="match status" value="1"/>
</dbReference>
<proteinExistence type="predicted"/>
<evidence type="ECO:0000313" key="3">
    <source>
        <dbReference type="RefSeq" id="XP_022733403.1"/>
    </source>
</evidence>
<sequence length="327" mass="36306">MLTRAFTKPKRNFKDYGEHSRSGSISEYGDGIVGLMDDLPLISCENHGPTLSLKEVLRTSVGVMGENNRGLTEKVVLSKGRLCALKRFRKVIVGKSEFGTRVERLAQVCKKCEYLVPITAYLYAKRIKLVVCDYYPMGSLADLLSGGRAGQTALNWNERLMIIVYVARAIGFIHAQSPPHEKNMKMNFHGNIKSSNVMINIDLTARLSDYGFVQLADCVEESDNEGAGTSYRENLSQKSDIFNFGLVLLDLLAGVTDPGYIKCIVDTKESVKLGNNAFFEFHVQGKERNQALKVLDIALACTNRSPEARPSIEQILLNLSDILNSTN</sequence>
<dbReference type="Pfam" id="PF00069">
    <property type="entry name" value="Pkinase"/>
    <property type="match status" value="1"/>
</dbReference>
<evidence type="ECO:0000313" key="2">
    <source>
        <dbReference type="Proteomes" id="UP000515121"/>
    </source>
</evidence>
<name>A0A6P5XZ16_DURZI</name>
<dbReference type="Gene3D" id="1.10.510.10">
    <property type="entry name" value="Transferase(Phosphotransferase) domain 1"/>
    <property type="match status" value="1"/>
</dbReference>
<organism evidence="2 3">
    <name type="scientific">Durio zibethinus</name>
    <name type="common">Durian</name>
    <dbReference type="NCBI Taxonomy" id="66656"/>
    <lineage>
        <taxon>Eukaryota</taxon>
        <taxon>Viridiplantae</taxon>
        <taxon>Streptophyta</taxon>
        <taxon>Embryophyta</taxon>
        <taxon>Tracheophyta</taxon>
        <taxon>Spermatophyta</taxon>
        <taxon>Magnoliopsida</taxon>
        <taxon>eudicotyledons</taxon>
        <taxon>Gunneridae</taxon>
        <taxon>Pentapetalae</taxon>
        <taxon>rosids</taxon>
        <taxon>malvids</taxon>
        <taxon>Malvales</taxon>
        <taxon>Malvaceae</taxon>
        <taxon>Helicteroideae</taxon>
        <taxon>Durio</taxon>
    </lineage>
</organism>
<feature type="domain" description="Protein kinase" evidence="1">
    <location>
        <begin position="58"/>
        <end position="323"/>
    </location>
</feature>
<dbReference type="GeneID" id="111287260"/>
<dbReference type="Proteomes" id="UP000515121">
    <property type="component" value="Unplaced"/>
</dbReference>
<evidence type="ECO:0000259" key="1">
    <source>
        <dbReference type="PROSITE" id="PS50011"/>
    </source>
</evidence>
<gene>
    <name evidence="3" type="primary">LOC111287260</name>
</gene>
<protein>
    <submittedName>
        <fullName evidence="3">Probable inactive receptor kinase At5g58300</fullName>
    </submittedName>
</protein>
<dbReference type="SUPFAM" id="SSF56112">
    <property type="entry name" value="Protein kinase-like (PK-like)"/>
    <property type="match status" value="1"/>
</dbReference>
<dbReference type="InterPro" id="IPR011009">
    <property type="entry name" value="Kinase-like_dom_sf"/>
</dbReference>
<keyword evidence="3" id="KW-0808">Transferase</keyword>
<keyword evidence="3" id="KW-0675">Receptor</keyword>
<dbReference type="InterPro" id="IPR000719">
    <property type="entry name" value="Prot_kinase_dom"/>
</dbReference>
<dbReference type="KEGG" id="dzi:111287260"/>
<dbReference type="OrthoDB" id="1890790at2759"/>
<dbReference type="PANTHER" id="PTHR48007">
    <property type="entry name" value="LEUCINE-RICH REPEAT RECEPTOR-LIKE PROTEIN KINASE PXC1"/>
    <property type="match status" value="1"/>
</dbReference>
<dbReference type="InterPro" id="IPR046959">
    <property type="entry name" value="PRK1-6/SRF4-like"/>
</dbReference>
<reference evidence="3" key="1">
    <citation type="submission" date="2025-08" db="UniProtKB">
        <authorList>
            <consortium name="RefSeq"/>
        </authorList>
    </citation>
    <scope>IDENTIFICATION</scope>
    <source>
        <tissue evidence="3">Fruit stalk</tissue>
    </source>
</reference>
<keyword evidence="2" id="KW-1185">Reference proteome</keyword>
<dbReference type="GO" id="GO:0005524">
    <property type="term" value="F:ATP binding"/>
    <property type="evidence" value="ECO:0007669"/>
    <property type="project" value="InterPro"/>
</dbReference>
<keyword evidence="3" id="KW-0418">Kinase</keyword>